<gene>
    <name evidence="1" type="ORF">HD841_002825</name>
</gene>
<dbReference type="Gene3D" id="3.10.450.50">
    <property type="match status" value="1"/>
</dbReference>
<dbReference type="EMBL" id="JACCBY010000004">
    <property type="protein sequence ID" value="NYD91018.1"/>
    <property type="molecule type" value="Genomic_DNA"/>
</dbReference>
<comment type="caution">
    <text evidence="1">The sequence shown here is derived from an EMBL/GenBank/DDBJ whole genome shotgun (WGS) entry which is preliminary data.</text>
</comment>
<dbReference type="AlphaFoldDB" id="A0A7Y9FPN7"/>
<accession>A0A7Y9FPN7</accession>
<dbReference type="Proteomes" id="UP000517753">
    <property type="component" value="Unassembled WGS sequence"/>
</dbReference>
<proteinExistence type="predicted"/>
<dbReference type="RefSeq" id="WP_306455784.1">
    <property type="nucleotide sequence ID" value="NZ_JACCBY010000004.1"/>
</dbReference>
<organism evidence="1 2">
    <name type="scientific">Sphingomonas melonis</name>
    <dbReference type="NCBI Taxonomy" id="152682"/>
    <lineage>
        <taxon>Bacteria</taxon>
        <taxon>Pseudomonadati</taxon>
        <taxon>Pseudomonadota</taxon>
        <taxon>Alphaproteobacteria</taxon>
        <taxon>Sphingomonadales</taxon>
        <taxon>Sphingomonadaceae</taxon>
        <taxon>Sphingomonas</taxon>
    </lineage>
</organism>
<evidence type="ECO:0008006" key="3">
    <source>
        <dbReference type="Google" id="ProtNLM"/>
    </source>
</evidence>
<keyword evidence="2" id="KW-1185">Reference proteome</keyword>
<evidence type="ECO:0000313" key="1">
    <source>
        <dbReference type="EMBL" id="NYD91018.1"/>
    </source>
</evidence>
<sequence length="52" mass="5745">MKAIFTPETARHKAGRVVVEGQAHGTFPGSPLRFTYDFTLENDAIAVLEIKL</sequence>
<reference evidence="1 2" key="1">
    <citation type="submission" date="2020-08" db="EMBL/GenBank/DDBJ databases">
        <title>The Agave Microbiome: Exploring the role of microbial communities in plant adaptations to desert environments.</title>
        <authorList>
            <person name="Partida-Martinez L.P."/>
        </authorList>
    </citation>
    <scope>NUCLEOTIDE SEQUENCE [LARGE SCALE GENOMIC DNA]</scope>
    <source>
        <strain evidence="1 2">AS2.3</strain>
    </source>
</reference>
<name>A0A7Y9FPN7_9SPHN</name>
<protein>
    <recommendedName>
        <fullName evidence="3">SnoaL-like domain-containing protein</fullName>
    </recommendedName>
</protein>
<evidence type="ECO:0000313" key="2">
    <source>
        <dbReference type="Proteomes" id="UP000517753"/>
    </source>
</evidence>